<dbReference type="GO" id="GO:0016491">
    <property type="term" value="F:oxidoreductase activity"/>
    <property type="evidence" value="ECO:0007669"/>
    <property type="project" value="UniProtKB-KW"/>
</dbReference>
<dbReference type="EC" id="1.14.19.-" evidence="1"/>
<dbReference type="InterPro" id="IPR036188">
    <property type="entry name" value="FAD/NAD-bd_sf"/>
</dbReference>
<dbReference type="Pfam" id="PF04820">
    <property type="entry name" value="Trp_halogenase"/>
    <property type="match status" value="1"/>
</dbReference>
<dbReference type="PANTHER" id="PTHR43747:SF4">
    <property type="entry name" value="FLAVIN-DEPENDENT TRYPTOPHAN HALOGENASE"/>
    <property type="match status" value="1"/>
</dbReference>
<dbReference type="InterPro" id="IPR006905">
    <property type="entry name" value="Flavin_halogenase"/>
</dbReference>
<accession>A0ABW2Y9J4</accession>
<dbReference type="InterPro" id="IPR033856">
    <property type="entry name" value="Trp_halogen"/>
</dbReference>
<protein>
    <submittedName>
        <fullName evidence="1">Tryptophan halogenase family protein</fullName>
        <ecNumber evidence="1">1.14.19.-</ecNumber>
    </submittedName>
</protein>
<organism evidence="1 2">
    <name type="scientific">Lysobacter brunescens</name>
    <dbReference type="NCBI Taxonomy" id="262323"/>
    <lineage>
        <taxon>Bacteria</taxon>
        <taxon>Pseudomonadati</taxon>
        <taxon>Pseudomonadota</taxon>
        <taxon>Gammaproteobacteria</taxon>
        <taxon>Lysobacterales</taxon>
        <taxon>Lysobacteraceae</taxon>
        <taxon>Lysobacter</taxon>
    </lineage>
</organism>
<name>A0ABW2Y9J4_9GAMM</name>
<evidence type="ECO:0000313" key="1">
    <source>
        <dbReference type="EMBL" id="MFD0724618.1"/>
    </source>
</evidence>
<dbReference type="Gene3D" id="3.50.50.60">
    <property type="entry name" value="FAD/NAD(P)-binding domain"/>
    <property type="match status" value="1"/>
</dbReference>
<reference evidence="2" key="1">
    <citation type="journal article" date="2019" name="Int. J. Syst. Evol. Microbiol.">
        <title>The Global Catalogue of Microorganisms (GCM) 10K type strain sequencing project: providing services to taxonomists for standard genome sequencing and annotation.</title>
        <authorList>
            <consortium name="The Broad Institute Genomics Platform"/>
            <consortium name="The Broad Institute Genome Sequencing Center for Infectious Disease"/>
            <person name="Wu L."/>
            <person name="Ma J."/>
        </authorList>
    </citation>
    <scope>NUCLEOTIDE SEQUENCE [LARGE SCALE GENOMIC DNA]</scope>
    <source>
        <strain evidence="2">CCUG 55585</strain>
    </source>
</reference>
<sequence>MHMNPNPSSGMETPVRHIVIVGGGSAGWLTAGLLAATHRGGPDDEADALRITLLESPDVPTIGVGEGTWPSMRDTLRRIGVRETELVRECDAVFKQGSKFARWVQDEDADAYHHPFSLPQDFLDADLVSGWMAREGRVAYAALASVQPHLCDAGRAPKQFSTPEFAGVANYAYHLDAAKLGAFLRRHCVDTLGVRHVADHMVEVVCREDGDIAAVRTRENGDIAGDLFIDCTGLRALLIGQHFGVGMVDCREVLFNDRALAVQVPYADAATPIACHTLSTAQRHGWTWDIGLSARRGVGYVYSSAHASDAEAEAVLRAHIERSGGPRATDVPSPLALKFDPGYRRVFWQRNCVAVGLSSGFIEPLEASSLVLVELAAGMIADTLPASRAAMDIVARQFNDAFLYRWARVIDFLKLHYVLSRRSDSDYWRDHARPESVPARLAELLALWRHRSPSRHDLFRADEVFPSASYHYILYGMGFRSAQRVAPPTAPGRERAEAVFRQTAELVPRMLAALPGHREMIDHIRTRGLPRI</sequence>
<evidence type="ECO:0000313" key="2">
    <source>
        <dbReference type="Proteomes" id="UP001597110"/>
    </source>
</evidence>
<keyword evidence="1" id="KW-0560">Oxidoreductase</keyword>
<dbReference type="Proteomes" id="UP001597110">
    <property type="component" value="Unassembled WGS sequence"/>
</dbReference>
<dbReference type="PANTHER" id="PTHR43747">
    <property type="entry name" value="FAD-BINDING PROTEIN"/>
    <property type="match status" value="1"/>
</dbReference>
<comment type="caution">
    <text evidence="1">The sequence shown here is derived from an EMBL/GenBank/DDBJ whole genome shotgun (WGS) entry which is preliminary data.</text>
</comment>
<dbReference type="SUPFAM" id="SSF51905">
    <property type="entry name" value="FAD/NAD(P)-binding domain"/>
    <property type="match status" value="1"/>
</dbReference>
<dbReference type="EMBL" id="JBHTIF010000001">
    <property type="protein sequence ID" value="MFD0724618.1"/>
    <property type="molecule type" value="Genomic_DNA"/>
</dbReference>
<dbReference type="PIRSF" id="PIRSF011396">
    <property type="entry name" value="Trp_halogenase"/>
    <property type="match status" value="1"/>
</dbReference>
<keyword evidence="2" id="KW-1185">Reference proteome</keyword>
<dbReference type="InterPro" id="IPR050816">
    <property type="entry name" value="Flavin-dep_Halogenase_NPB"/>
</dbReference>
<proteinExistence type="predicted"/>
<gene>
    <name evidence="1" type="ORF">ACFQ0E_03295</name>
</gene>